<dbReference type="Gene3D" id="3.40.50.150">
    <property type="entry name" value="Vaccinia Virus protein VP39"/>
    <property type="match status" value="1"/>
</dbReference>
<sequence>MKRDQTKDISGVSGMLWRARKLLGTLTLILSLKKGEGRVRVERGFRGRIPLKYVLQREKNTGYVLNILRKTGWIFQNLIIWKKKTSAVPCDFRFSKHYQIIVFSTKIEKPAIFNKLRVDLPIPPGYRYERINGVYVADIWDDIRELTSGYFAGDEAIRDERGHRIHTQQSPIALLLRIILASSLPGNTVFDPFAGTGTTLVVAHQLKWNAIGIGIVNGFQTKLFDYNSSLESLVINSVGTNLAYIDNRREAKKRYRFDLWRDLKKQFRTRNEFINWVKSQNISERLLYSKSEQFPDFIFKVKRANKSNF</sequence>
<organism evidence="5">
    <name type="scientific">candidate division WOR-3 bacterium</name>
    <dbReference type="NCBI Taxonomy" id="2052148"/>
    <lineage>
        <taxon>Bacteria</taxon>
        <taxon>Bacteria division WOR-3</taxon>
    </lineage>
</organism>
<evidence type="ECO:0000256" key="1">
    <source>
        <dbReference type="ARBA" id="ARBA00022603"/>
    </source>
</evidence>
<dbReference type="EC" id="2.1.1.-" evidence="3"/>
<evidence type="ECO:0000256" key="2">
    <source>
        <dbReference type="ARBA" id="ARBA00022679"/>
    </source>
</evidence>
<dbReference type="PRINTS" id="PR00508">
    <property type="entry name" value="S21N4MTFRASE"/>
</dbReference>
<comment type="similarity">
    <text evidence="3">Belongs to the N(4)/N(6)-methyltransferase family.</text>
</comment>
<dbReference type="Pfam" id="PF01555">
    <property type="entry name" value="N6_N4_Mtase"/>
    <property type="match status" value="1"/>
</dbReference>
<comment type="caution">
    <text evidence="5">The sequence shown here is derived from an EMBL/GenBank/DDBJ whole genome shotgun (WGS) entry which is preliminary data.</text>
</comment>
<dbReference type="InterPro" id="IPR002941">
    <property type="entry name" value="DNA_methylase_N4/N6"/>
</dbReference>
<accession>A0A7C4XKB1</accession>
<proteinExistence type="inferred from homology"/>
<evidence type="ECO:0000259" key="4">
    <source>
        <dbReference type="Pfam" id="PF01555"/>
    </source>
</evidence>
<dbReference type="GO" id="GO:0003677">
    <property type="term" value="F:DNA binding"/>
    <property type="evidence" value="ECO:0007669"/>
    <property type="project" value="InterPro"/>
</dbReference>
<dbReference type="GO" id="GO:0032259">
    <property type="term" value="P:methylation"/>
    <property type="evidence" value="ECO:0007669"/>
    <property type="project" value="UniProtKB-KW"/>
</dbReference>
<dbReference type="SUPFAM" id="SSF53335">
    <property type="entry name" value="S-adenosyl-L-methionine-dependent methyltransferases"/>
    <property type="match status" value="1"/>
</dbReference>
<dbReference type="InterPro" id="IPR001091">
    <property type="entry name" value="RM_Methyltransferase"/>
</dbReference>
<dbReference type="AlphaFoldDB" id="A0A7C4XKB1"/>
<feature type="domain" description="DNA methylase N-4/N-6" evidence="4">
    <location>
        <begin position="64"/>
        <end position="216"/>
    </location>
</feature>
<gene>
    <name evidence="5" type="ORF">ENV60_04805</name>
</gene>
<protein>
    <recommendedName>
        <fullName evidence="3">Methyltransferase</fullName>
        <ecNumber evidence="3">2.1.1.-</ecNumber>
    </recommendedName>
</protein>
<name>A0A7C4XKB1_UNCW3</name>
<dbReference type="EMBL" id="DTGZ01000091">
    <property type="protein sequence ID" value="HGV97596.1"/>
    <property type="molecule type" value="Genomic_DNA"/>
</dbReference>
<keyword evidence="1 5" id="KW-0489">Methyltransferase</keyword>
<dbReference type="InterPro" id="IPR029063">
    <property type="entry name" value="SAM-dependent_MTases_sf"/>
</dbReference>
<evidence type="ECO:0000256" key="3">
    <source>
        <dbReference type="RuleBase" id="RU362026"/>
    </source>
</evidence>
<keyword evidence="2 5" id="KW-0808">Transferase</keyword>
<evidence type="ECO:0000313" key="5">
    <source>
        <dbReference type="EMBL" id="HGV97596.1"/>
    </source>
</evidence>
<reference evidence="5" key="1">
    <citation type="journal article" date="2020" name="mSystems">
        <title>Genome- and Community-Level Interaction Insights into Carbon Utilization and Element Cycling Functions of Hydrothermarchaeota in Hydrothermal Sediment.</title>
        <authorList>
            <person name="Zhou Z."/>
            <person name="Liu Y."/>
            <person name="Xu W."/>
            <person name="Pan J."/>
            <person name="Luo Z.H."/>
            <person name="Li M."/>
        </authorList>
    </citation>
    <scope>NUCLEOTIDE SEQUENCE [LARGE SCALE GENOMIC DNA]</scope>
    <source>
        <strain evidence="5">SpSt-774</strain>
    </source>
</reference>
<dbReference type="GO" id="GO:0008170">
    <property type="term" value="F:N-methyltransferase activity"/>
    <property type="evidence" value="ECO:0007669"/>
    <property type="project" value="InterPro"/>
</dbReference>